<evidence type="ECO:0000313" key="4">
    <source>
        <dbReference type="Proteomes" id="UP001165367"/>
    </source>
</evidence>
<dbReference type="InterPro" id="IPR031924">
    <property type="entry name" value="GH115"/>
</dbReference>
<evidence type="ECO:0000256" key="1">
    <source>
        <dbReference type="ARBA" id="ARBA00022801"/>
    </source>
</evidence>
<evidence type="ECO:0000313" key="3">
    <source>
        <dbReference type="EMBL" id="MCG2616236.1"/>
    </source>
</evidence>
<comment type="caution">
    <text evidence="3">The sequence shown here is derived from an EMBL/GenBank/DDBJ whole genome shotgun (WGS) entry which is preliminary data.</text>
</comment>
<dbReference type="EMBL" id="JAKLTR010000012">
    <property type="protein sequence ID" value="MCG2616236.1"/>
    <property type="molecule type" value="Genomic_DNA"/>
</dbReference>
<name>A0ABS9KV83_9BACT</name>
<dbReference type="SUPFAM" id="SSF55545">
    <property type="entry name" value="beta-N-acetylhexosaminidase-like domain"/>
    <property type="match status" value="1"/>
</dbReference>
<sequence length="995" mass="111471">MMIGIRVKLIFIGVFIMETGVVNGQFNPEGERLTTPAYVQYQSSSSSFCIVNKGKAAKIYVDPEDWPGVIRAAADLGDDVKKVSGTSAEMIRDVSVKKGSIIAGTIGRSRLIDRLIAENKIDVSGIKGQWESFLIQTVGNDLVIAGSDKRGTIFGIYDVSEKIGVSPWYWWADAPVKKSKSLFVKAGRYVQPSPKVKYRGIFINDEEPSFGQWSRAKFGGINSKMYTTMFELLLRLKANYLWPAMWGKSFNEDDSLNPVKADEYGIVMGTSHHEPMMRSHKEYTSRKAEVGDWNFVTNEKNLRKFFTEGLERNRSFDNLITIGMRGDGDVAMGDGDDAANIQTLRNVVSAQRDIIKNVYRKDPAEIPQLWAIFTEVQRYYDAGLTVPDDVTLLFCDNNWGYIRRTGPLTERQRKGGLGMYYHIDMNGGPWNDRWINTTTIPKLREQFNLAYQTGIDRIWIVNVGDLKPKELPIDFIMRYAWNPEAIPAEKTMDYTLGWAESIFGKEHAKEVASVVSKYSKYNLWRKPEVQDPRIFSLVNYHEADSVLKQWQELAAEAEALEKKIPADAKDAYYQLVLYPAKASAGVAEIYLAAGRNNLYAKQGRVSANDLAARARQLFELDQQLSDRYNGPMAGGKWKNMMQDIHIGYDRWNMPDKRKLPELKEVVAHSLPAMGVAVEGTEQAWPSANEKAALPVFDGLLKQRYFIDVFNKGTGDFNFTASADQPWIRLSKKQGTVAKEDRLFVELDWNAMGNGQFSGIIEIKQGNIVVPVNVAAVKQVLPDTKEKFYGNFSGAEFSIPARGFAANIPSGQAKWILLPDLGRSAGNMGIHPVTAVSAEPANAPRLEYKVYLPASDKTTVMLGILPTQDVNPERGLRIAVSIDGAEPKVIDARKGLVDTFGEYTPANLALSKVLKPLPRAEKQYALSGARMLRRSDVFDNLRWLDVELDVKTAGLHTLKVFMIDPELVLENIVVNPDNKRASYFGAPPVLHNADKK</sequence>
<dbReference type="InterPro" id="IPR042301">
    <property type="entry name" value="GH115_sf"/>
</dbReference>
<protein>
    <submittedName>
        <fullName evidence="3">Glycosyl hydrolase 115 family protein</fullName>
    </submittedName>
</protein>
<dbReference type="PANTHER" id="PTHR37842">
    <property type="match status" value="1"/>
</dbReference>
<dbReference type="Pfam" id="PF17829">
    <property type="entry name" value="GH115_C"/>
    <property type="match status" value="2"/>
</dbReference>
<dbReference type="Gene3D" id="3.20.20.520">
    <property type="entry name" value="Glycosyl hydrolase family 115"/>
    <property type="match status" value="1"/>
</dbReference>
<proteinExistence type="predicted"/>
<feature type="domain" description="Gylcosyl hydrolase 115 C-terminal" evidence="2">
    <location>
        <begin position="935"/>
        <end position="986"/>
    </location>
</feature>
<dbReference type="PANTHER" id="PTHR37842:SF2">
    <property type="entry name" value="GYLCOSYL HYDROLASE 115 C-TERMINAL DOMAIN-CONTAINING PROTEIN"/>
    <property type="match status" value="1"/>
</dbReference>
<dbReference type="Gene3D" id="1.20.58.2150">
    <property type="match status" value="1"/>
</dbReference>
<keyword evidence="1 3" id="KW-0378">Hydrolase</keyword>
<dbReference type="Gene3D" id="2.60.120.1620">
    <property type="match status" value="1"/>
</dbReference>
<dbReference type="Pfam" id="PF15979">
    <property type="entry name" value="Glyco_hydro_115"/>
    <property type="match status" value="1"/>
</dbReference>
<dbReference type="InterPro" id="IPR041437">
    <property type="entry name" value="GH115_C"/>
</dbReference>
<feature type="domain" description="Gylcosyl hydrolase 115 C-terminal" evidence="2">
    <location>
        <begin position="797"/>
        <end position="892"/>
    </location>
</feature>
<dbReference type="Proteomes" id="UP001165367">
    <property type="component" value="Unassembled WGS sequence"/>
</dbReference>
<dbReference type="GO" id="GO:0016787">
    <property type="term" value="F:hydrolase activity"/>
    <property type="evidence" value="ECO:0007669"/>
    <property type="project" value="UniProtKB-KW"/>
</dbReference>
<dbReference type="RefSeq" id="WP_237874773.1">
    <property type="nucleotide sequence ID" value="NZ_JAKLTR010000012.1"/>
</dbReference>
<organism evidence="3 4">
    <name type="scientific">Terrimonas ginsenosidimutans</name>
    <dbReference type="NCBI Taxonomy" id="2908004"/>
    <lineage>
        <taxon>Bacteria</taxon>
        <taxon>Pseudomonadati</taxon>
        <taxon>Bacteroidota</taxon>
        <taxon>Chitinophagia</taxon>
        <taxon>Chitinophagales</taxon>
        <taxon>Chitinophagaceae</taxon>
        <taxon>Terrimonas</taxon>
    </lineage>
</organism>
<dbReference type="Gene3D" id="3.30.379.10">
    <property type="entry name" value="Chitobiase/beta-hexosaminidase domain 2-like"/>
    <property type="match status" value="1"/>
</dbReference>
<keyword evidence="4" id="KW-1185">Reference proteome</keyword>
<gene>
    <name evidence="3" type="ORF">LZZ85_18200</name>
</gene>
<evidence type="ECO:0000259" key="2">
    <source>
        <dbReference type="Pfam" id="PF17829"/>
    </source>
</evidence>
<accession>A0ABS9KV83</accession>
<dbReference type="InterPro" id="IPR029018">
    <property type="entry name" value="Hex-like_dom2"/>
</dbReference>
<reference evidence="3" key="1">
    <citation type="submission" date="2022-01" db="EMBL/GenBank/DDBJ databases">
        <authorList>
            <person name="Jo J.-H."/>
            <person name="Im W.-T."/>
        </authorList>
    </citation>
    <scope>NUCLEOTIDE SEQUENCE</scope>
    <source>
        <strain evidence="3">NA20</strain>
    </source>
</reference>